<dbReference type="AlphaFoldDB" id="A0AAV9HX85"/>
<evidence type="ECO:0000256" key="1">
    <source>
        <dbReference type="SAM" id="MobiDB-lite"/>
    </source>
</evidence>
<feature type="compositionally biased region" description="Basic and acidic residues" evidence="1">
    <location>
        <begin position="1"/>
        <end position="14"/>
    </location>
</feature>
<dbReference type="Gene3D" id="3.40.50.200">
    <property type="entry name" value="Peptidase S8/S53 domain"/>
    <property type="match status" value="1"/>
</dbReference>
<name>A0AAV9HX85_9PEZI</name>
<sequence>MTSRSDKETFPRDDDSLDGESSADELLVTESMPESIIPEQPLSAVEMRSNIETTRRELSEIVSATLSRELQAHPLSDGLRGFYLNWKFKIDEVLDHERQYHQQYPGSKMEENLFEYVVKSISDASTRSGGEPVLRAKFFAEIFFNTDGGMAEAWWGWGQKPLRVAAEFDKALLQNKATQGFKPDLTAHITKMISSVLSPKEAAEAIGELDDNHENILHLALKHNLPGTAELIRMAEQKSFRDQRNSDGNTPLHDALEFSHFQMKGPRCVMIPAHKDNEVAMSVKAAPKPSPLGPQSANAVGADISQQQQPNSAKVRSKPLTLGHRPHRHRKVVNSSTCSTCQEAHERVVSAQQTRPALINALLDRDAGALAIRNWSGAPPYVYLQSAASQWNKPGGQDRGPHMAELNAGRGSEPFGAATPTSQSGDQSGVLMKSVVQHLSETKQELTPDFTREQAMTEPSESAFEQPSKLEAQETIPGRSKLRPNCSESSQAQNIPGARKPLPNIPRVHCNDDLEYIDIGSGDILETLKNAAYHLECYEKTRDALFYGTPALANSWSSTASGKFSPISLGNSLDLEEISQRVSARTPQCFNFLNLEPIMASITLKLPQPGEPRQPQAAGPEHEQAEDQKHLITVFNWLKGNKRVREVLKLTVKDNPDHPCSDHTVRECLKGLKVRYLDWDRPDLCANSCTIVPSVLKLDLYWSGLDAVLWSWSDTEGLRTLQELRTVVVHYKMPNKNLQIGGEKDEYKAKFDDFRNRVNKWPGRAHPEILESRGGSPFGSGNNGADRSTPNSHKTHRWIEIAAEFAQGIRTKHQSSSGTRTPWPPPPFPTVKVALLDDGVDPTYGEAGLGNSLHHTGWARVDSGEPRASESAARRKFYVSESQHGSKMAWLIHRVCPFVTIYVAKLCNQRASRDIRNCSYRLDDVVESINWAISQKVDIISMSWHAREMTGWDSSTSNVDDVARLKQAIHTASENNILMFGAARDSKTSSDERFVPCDIPGVWSIGATDTYNDPKKYVDVNKVHYLFPGEHVLPSDKRDDEDVGNSGATALAAGLAAMVLFLAKAERIEIPKDRHTWIGKIMDGTFKCRENSKVVHLEILEKAPGHTPDPLKEIILQFRAAGGP</sequence>
<evidence type="ECO:0000313" key="4">
    <source>
        <dbReference type="Proteomes" id="UP001321749"/>
    </source>
</evidence>
<gene>
    <name evidence="3" type="ORF">QBC42DRAFT_248615</name>
</gene>
<dbReference type="GO" id="GO:0006508">
    <property type="term" value="P:proteolysis"/>
    <property type="evidence" value="ECO:0007669"/>
    <property type="project" value="InterPro"/>
</dbReference>
<comment type="caution">
    <text evidence="3">The sequence shown here is derived from an EMBL/GenBank/DDBJ whole genome shotgun (WGS) entry which is preliminary data.</text>
</comment>
<evidence type="ECO:0000313" key="3">
    <source>
        <dbReference type="EMBL" id="KAK4465297.1"/>
    </source>
</evidence>
<feature type="compositionally biased region" description="Polar residues" evidence="1">
    <location>
        <begin position="783"/>
        <end position="792"/>
    </location>
</feature>
<dbReference type="GO" id="GO:0004252">
    <property type="term" value="F:serine-type endopeptidase activity"/>
    <property type="evidence" value="ECO:0007669"/>
    <property type="project" value="InterPro"/>
</dbReference>
<feature type="domain" description="Peptidase S8/S53" evidence="2">
    <location>
        <begin position="831"/>
        <end position="1060"/>
    </location>
</feature>
<feature type="region of interest" description="Disordered" evidence="1">
    <location>
        <begin position="1"/>
        <end position="29"/>
    </location>
</feature>
<accession>A0AAV9HX85</accession>
<reference evidence="3" key="2">
    <citation type="submission" date="2023-06" db="EMBL/GenBank/DDBJ databases">
        <authorList>
            <consortium name="Lawrence Berkeley National Laboratory"/>
            <person name="Mondo S.J."/>
            <person name="Hensen N."/>
            <person name="Bonometti L."/>
            <person name="Westerberg I."/>
            <person name="Brannstrom I.O."/>
            <person name="Guillou S."/>
            <person name="Cros-Aarteil S."/>
            <person name="Calhoun S."/>
            <person name="Haridas S."/>
            <person name="Kuo A."/>
            <person name="Pangilinan J."/>
            <person name="Riley R."/>
            <person name="Labutti K."/>
            <person name="Andreopoulos B."/>
            <person name="Lipzen A."/>
            <person name="Chen C."/>
            <person name="Yanf M."/>
            <person name="Daum C."/>
            <person name="Ng V."/>
            <person name="Clum A."/>
            <person name="Steindorff A."/>
            <person name="Ohm R."/>
            <person name="Martin F."/>
            <person name="Silar P."/>
            <person name="Natvig D."/>
            <person name="Lalanne C."/>
            <person name="Gautier V."/>
            <person name="Ament-Velasquez S.L."/>
            <person name="Kruys A."/>
            <person name="Hutchinson M.I."/>
            <person name="Powell A.J."/>
            <person name="Barry K."/>
            <person name="Miller A.N."/>
            <person name="Grigoriev I.V."/>
            <person name="Debuchy R."/>
            <person name="Gladieux P."/>
            <person name="Thoren M.H."/>
            <person name="Johannesson H."/>
        </authorList>
    </citation>
    <scope>NUCLEOTIDE SEQUENCE</scope>
    <source>
        <strain evidence="3">PSN324</strain>
    </source>
</reference>
<dbReference type="InterPro" id="IPR000209">
    <property type="entry name" value="Peptidase_S8/S53_dom"/>
</dbReference>
<keyword evidence="4" id="KW-1185">Reference proteome</keyword>
<dbReference type="Pfam" id="PF00082">
    <property type="entry name" value="Peptidase_S8"/>
    <property type="match status" value="1"/>
</dbReference>
<feature type="region of interest" description="Disordered" evidence="1">
    <location>
        <begin position="767"/>
        <end position="793"/>
    </location>
</feature>
<feature type="region of interest" description="Disordered" evidence="1">
    <location>
        <begin position="392"/>
        <end position="427"/>
    </location>
</feature>
<dbReference type="EMBL" id="MU864940">
    <property type="protein sequence ID" value="KAK4465297.1"/>
    <property type="molecule type" value="Genomic_DNA"/>
</dbReference>
<dbReference type="SUPFAM" id="SSF52743">
    <property type="entry name" value="Subtilisin-like"/>
    <property type="match status" value="1"/>
</dbReference>
<reference evidence="3" key="1">
    <citation type="journal article" date="2023" name="Mol. Phylogenet. Evol.">
        <title>Genome-scale phylogeny and comparative genomics of the fungal order Sordariales.</title>
        <authorList>
            <person name="Hensen N."/>
            <person name="Bonometti L."/>
            <person name="Westerberg I."/>
            <person name="Brannstrom I.O."/>
            <person name="Guillou S."/>
            <person name="Cros-Aarteil S."/>
            <person name="Calhoun S."/>
            <person name="Haridas S."/>
            <person name="Kuo A."/>
            <person name="Mondo S."/>
            <person name="Pangilinan J."/>
            <person name="Riley R."/>
            <person name="LaButti K."/>
            <person name="Andreopoulos B."/>
            <person name="Lipzen A."/>
            <person name="Chen C."/>
            <person name="Yan M."/>
            <person name="Daum C."/>
            <person name="Ng V."/>
            <person name="Clum A."/>
            <person name="Steindorff A."/>
            <person name="Ohm R.A."/>
            <person name="Martin F."/>
            <person name="Silar P."/>
            <person name="Natvig D.O."/>
            <person name="Lalanne C."/>
            <person name="Gautier V."/>
            <person name="Ament-Velasquez S.L."/>
            <person name="Kruys A."/>
            <person name="Hutchinson M.I."/>
            <person name="Powell A.J."/>
            <person name="Barry K."/>
            <person name="Miller A.N."/>
            <person name="Grigoriev I.V."/>
            <person name="Debuchy R."/>
            <person name="Gladieux P."/>
            <person name="Hiltunen Thoren M."/>
            <person name="Johannesson H."/>
        </authorList>
    </citation>
    <scope>NUCLEOTIDE SEQUENCE</scope>
    <source>
        <strain evidence="3">PSN324</strain>
    </source>
</reference>
<organism evidence="3 4">
    <name type="scientific">Cladorrhinum samala</name>
    <dbReference type="NCBI Taxonomy" id="585594"/>
    <lineage>
        <taxon>Eukaryota</taxon>
        <taxon>Fungi</taxon>
        <taxon>Dikarya</taxon>
        <taxon>Ascomycota</taxon>
        <taxon>Pezizomycotina</taxon>
        <taxon>Sordariomycetes</taxon>
        <taxon>Sordariomycetidae</taxon>
        <taxon>Sordariales</taxon>
        <taxon>Podosporaceae</taxon>
        <taxon>Cladorrhinum</taxon>
    </lineage>
</organism>
<feature type="region of interest" description="Disordered" evidence="1">
    <location>
        <begin position="457"/>
        <end position="504"/>
    </location>
</feature>
<dbReference type="Proteomes" id="UP001321749">
    <property type="component" value="Unassembled WGS sequence"/>
</dbReference>
<protein>
    <recommendedName>
        <fullName evidence="2">Peptidase S8/S53 domain-containing protein</fullName>
    </recommendedName>
</protein>
<dbReference type="InterPro" id="IPR036852">
    <property type="entry name" value="Peptidase_S8/S53_dom_sf"/>
</dbReference>
<feature type="region of interest" description="Disordered" evidence="1">
    <location>
        <begin position="606"/>
        <end position="625"/>
    </location>
</feature>
<evidence type="ECO:0000259" key="2">
    <source>
        <dbReference type="Pfam" id="PF00082"/>
    </source>
</evidence>
<proteinExistence type="predicted"/>